<keyword evidence="9" id="KW-1185">Reference proteome</keyword>
<dbReference type="EMBL" id="JASCZI010217747">
    <property type="protein sequence ID" value="MED6202927.1"/>
    <property type="molecule type" value="Genomic_DNA"/>
</dbReference>
<evidence type="ECO:0000259" key="7">
    <source>
        <dbReference type="Pfam" id="PF08646"/>
    </source>
</evidence>
<evidence type="ECO:0000256" key="6">
    <source>
        <dbReference type="SAM" id="MobiDB-lite"/>
    </source>
</evidence>
<keyword evidence="5" id="KW-0238">DNA-binding</keyword>
<evidence type="ECO:0000256" key="5">
    <source>
        <dbReference type="ARBA" id="ARBA00023125"/>
    </source>
</evidence>
<proteinExistence type="inferred from homology"/>
<name>A0ABU6XYX4_9FABA</name>
<dbReference type="Proteomes" id="UP001341840">
    <property type="component" value="Unassembled WGS sequence"/>
</dbReference>
<dbReference type="InterPro" id="IPR047192">
    <property type="entry name" value="Euk_RPA1_DBD_C"/>
</dbReference>
<organism evidence="8 9">
    <name type="scientific">Stylosanthes scabra</name>
    <dbReference type="NCBI Taxonomy" id="79078"/>
    <lineage>
        <taxon>Eukaryota</taxon>
        <taxon>Viridiplantae</taxon>
        <taxon>Streptophyta</taxon>
        <taxon>Embryophyta</taxon>
        <taxon>Tracheophyta</taxon>
        <taxon>Spermatophyta</taxon>
        <taxon>Magnoliopsida</taxon>
        <taxon>eudicotyledons</taxon>
        <taxon>Gunneridae</taxon>
        <taxon>Pentapetalae</taxon>
        <taxon>rosids</taxon>
        <taxon>fabids</taxon>
        <taxon>Fabales</taxon>
        <taxon>Fabaceae</taxon>
        <taxon>Papilionoideae</taxon>
        <taxon>50 kb inversion clade</taxon>
        <taxon>dalbergioids sensu lato</taxon>
        <taxon>Dalbergieae</taxon>
        <taxon>Pterocarpus clade</taxon>
        <taxon>Stylosanthes</taxon>
    </lineage>
</organism>
<feature type="non-terminal residue" evidence="8">
    <location>
        <position position="195"/>
    </location>
</feature>
<comment type="similarity">
    <text evidence="1">Belongs to the replication factor A protein 1 family.</text>
</comment>
<dbReference type="InterPro" id="IPR012340">
    <property type="entry name" value="NA-bd_OB-fold"/>
</dbReference>
<keyword evidence="3" id="KW-0863">Zinc-finger</keyword>
<evidence type="ECO:0000256" key="2">
    <source>
        <dbReference type="ARBA" id="ARBA00022723"/>
    </source>
</evidence>
<dbReference type="SUPFAM" id="SSF50249">
    <property type="entry name" value="Nucleic acid-binding proteins"/>
    <property type="match status" value="1"/>
</dbReference>
<reference evidence="8 9" key="1">
    <citation type="journal article" date="2023" name="Plants (Basel)">
        <title>Bridging the Gap: Combining Genomics and Transcriptomics Approaches to Understand Stylosanthes scabra, an Orphan Legume from the Brazilian Caatinga.</title>
        <authorList>
            <person name="Ferreira-Neto J.R.C."/>
            <person name="da Silva M.D."/>
            <person name="Binneck E."/>
            <person name="de Melo N.F."/>
            <person name="da Silva R.H."/>
            <person name="de Melo A.L.T.M."/>
            <person name="Pandolfi V."/>
            <person name="Bustamante F.O."/>
            <person name="Brasileiro-Vidal A.C."/>
            <person name="Benko-Iseppon A.M."/>
        </authorList>
    </citation>
    <scope>NUCLEOTIDE SEQUENCE [LARGE SCALE GENOMIC DNA]</scope>
    <source>
        <tissue evidence="8">Leaves</tissue>
    </source>
</reference>
<protein>
    <recommendedName>
        <fullName evidence="7">Replication factor A C-terminal domain-containing protein</fullName>
    </recommendedName>
</protein>
<dbReference type="InterPro" id="IPR013955">
    <property type="entry name" value="Rep_factor-A_C"/>
</dbReference>
<evidence type="ECO:0000256" key="3">
    <source>
        <dbReference type="ARBA" id="ARBA00022771"/>
    </source>
</evidence>
<evidence type="ECO:0000256" key="4">
    <source>
        <dbReference type="ARBA" id="ARBA00022833"/>
    </source>
</evidence>
<feature type="compositionally biased region" description="Polar residues" evidence="6">
    <location>
        <begin position="1"/>
        <end position="15"/>
    </location>
</feature>
<gene>
    <name evidence="8" type="ORF">PIB30_110503</name>
</gene>
<keyword evidence="2" id="KW-0479">Metal-binding</keyword>
<comment type="caution">
    <text evidence="8">The sequence shown here is derived from an EMBL/GenBank/DDBJ whole genome shotgun (WGS) entry which is preliminary data.</text>
</comment>
<dbReference type="Pfam" id="PF08646">
    <property type="entry name" value="Rep_fac-A_C"/>
    <property type="match status" value="1"/>
</dbReference>
<keyword evidence="4" id="KW-0862">Zinc</keyword>
<dbReference type="PANTHER" id="PTHR47165:SF4">
    <property type="entry name" value="OS03G0429900 PROTEIN"/>
    <property type="match status" value="1"/>
</dbReference>
<feature type="region of interest" description="Disordered" evidence="6">
    <location>
        <begin position="1"/>
        <end position="25"/>
    </location>
</feature>
<dbReference type="Gene3D" id="2.40.50.140">
    <property type="entry name" value="Nucleic acid-binding proteins"/>
    <property type="match status" value="1"/>
</dbReference>
<feature type="domain" description="Replication factor A C-terminal" evidence="7">
    <location>
        <begin position="63"/>
        <end position="162"/>
    </location>
</feature>
<dbReference type="CDD" id="cd04476">
    <property type="entry name" value="RPA1_DBD_C"/>
    <property type="match status" value="1"/>
</dbReference>
<evidence type="ECO:0000313" key="8">
    <source>
        <dbReference type="EMBL" id="MED6202927.1"/>
    </source>
</evidence>
<accession>A0ABU6XYX4</accession>
<evidence type="ECO:0000313" key="9">
    <source>
        <dbReference type="Proteomes" id="UP001341840"/>
    </source>
</evidence>
<sequence length="195" mass="21665">MAQGDVASQQITQIEEQPDHSVGDELEGGARPLNLIEEVLNMTDEGECWILGSIVSVESGVHDWCYLACNNCPKKVIEVKNGYKCKKCLRILADPLVRYKLNIIVADGTGCLNLIVWNQEGKLILGKSANEVRALQKAEGEKAQPKIFESLLEKRFLFKDEVSSRNISSIDLVYSVQKICDDETLICIYSSDASI</sequence>
<dbReference type="PANTHER" id="PTHR47165">
    <property type="entry name" value="OS03G0429900 PROTEIN"/>
    <property type="match status" value="1"/>
</dbReference>
<evidence type="ECO:0000256" key="1">
    <source>
        <dbReference type="ARBA" id="ARBA00005690"/>
    </source>
</evidence>